<evidence type="ECO:0000259" key="3">
    <source>
        <dbReference type="Pfam" id="PF00775"/>
    </source>
</evidence>
<dbReference type="SUPFAM" id="SSF49482">
    <property type="entry name" value="Aromatic compound dioxygenase"/>
    <property type="match status" value="1"/>
</dbReference>
<dbReference type="OrthoDB" id="121380at2759"/>
<keyword evidence="5" id="KW-1185">Reference proteome</keyword>
<evidence type="ECO:0000256" key="1">
    <source>
        <dbReference type="SAM" id="MobiDB-lite"/>
    </source>
</evidence>
<feature type="region of interest" description="Disordered" evidence="1">
    <location>
        <begin position="355"/>
        <end position="375"/>
    </location>
</feature>
<feature type="domain" description="Intradiol ring-cleavage dioxygenases" evidence="3">
    <location>
        <begin position="144"/>
        <end position="242"/>
    </location>
</feature>
<evidence type="ECO:0000256" key="2">
    <source>
        <dbReference type="SAM" id="SignalP"/>
    </source>
</evidence>
<gene>
    <name evidence="4" type="ORF">N0V93_009019</name>
</gene>
<reference evidence="4" key="1">
    <citation type="submission" date="2022-10" db="EMBL/GenBank/DDBJ databases">
        <title>Tapping the CABI collections for fungal endophytes: first genome assemblies for Collariella, Neodidymelliopsis, Ascochyta clinopodiicola, Didymella pomorum, Didymosphaeria variabile, Neocosmospora piperis and Neocucurbitaria cava.</title>
        <authorList>
            <person name="Hill R."/>
        </authorList>
    </citation>
    <scope>NUCLEOTIDE SEQUENCE</scope>
    <source>
        <strain evidence="4">IMI 355082</strain>
    </source>
</reference>
<feature type="signal peptide" evidence="2">
    <location>
        <begin position="1"/>
        <end position="25"/>
    </location>
</feature>
<protein>
    <recommendedName>
        <fullName evidence="3">Intradiol ring-cleavage dioxygenases domain-containing protein</fullName>
    </recommendedName>
</protein>
<feature type="chain" id="PRO_5040845940" description="Intradiol ring-cleavage dioxygenases domain-containing protein" evidence="2">
    <location>
        <begin position="26"/>
        <end position="388"/>
    </location>
</feature>
<dbReference type="AlphaFoldDB" id="A0A9W9CTA7"/>
<dbReference type="Pfam" id="PF00775">
    <property type="entry name" value="Dioxygenase_C"/>
    <property type="match status" value="1"/>
</dbReference>
<comment type="caution">
    <text evidence="4">The sequence shown here is derived from an EMBL/GenBank/DDBJ whole genome shotgun (WGS) entry which is preliminary data.</text>
</comment>
<dbReference type="Proteomes" id="UP001140453">
    <property type="component" value="Unassembled WGS sequence"/>
</dbReference>
<dbReference type="EMBL" id="JAPEVB010000006">
    <property type="protein sequence ID" value="KAJ4386127.1"/>
    <property type="molecule type" value="Genomic_DNA"/>
</dbReference>
<dbReference type="CDD" id="cd03457">
    <property type="entry name" value="intradiol_dioxygenase_like"/>
    <property type="match status" value="1"/>
</dbReference>
<dbReference type="InterPro" id="IPR000627">
    <property type="entry name" value="Intradiol_dOase_C"/>
</dbReference>
<dbReference type="InterPro" id="IPR015889">
    <property type="entry name" value="Intradiol_dOase_core"/>
</dbReference>
<dbReference type="GO" id="GO:0016702">
    <property type="term" value="F:oxidoreductase activity, acting on single donors with incorporation of molecular oxygen, incorporation of two atoms of oxygen"/>
    <property type="evidence" value="ECO:0007669"/>
    <property type="project" value="InterPro"/>
</dbReference>
<dbReference type="PANTHER" id="PTHR34315:SF1">
    <property type="entry name" value="INTRADIOL RING-CLEAVAGE DIOXYGENASES DOMAIN-CONTAINING PROTEIN-RELATED"/>
    <property type="match status" value="1"/>
</dbReference>
<evidence type="ECO:0000313" key="4">
    <source>
        <dbReference type="EMBL" id="KAJ4386127.1"/>
    </source>
</evidence>
<keyword evidence="2" id="KW-0732">Signal</keyword>
<organism evidence="4 5">
    <name type="scientific">Gnomoniopsis smithogilvyi</name>
    <dbReference type="NCBI Taxonomy" id="1191159"/>
    <lineage>
        <taxon>Eukaryota</taxon>
        <taxon>Fungi</taxon>
        <taxon>Dikarya</taxon>
        <taxon>Ascomycota</taxon>
        <taxon>Pezizomycotina</taxon>
        <taxon>Sordariomycetes</taxon>
        <taxon>Sordariomycetidae</taxon>
        <taxon>Diaporthales</taxon>
        <taxon>Gnomoniaceae</taxon>
        <taxon>Gnomoniopsis</taxon>
    </lineage>
</organism>
<name>A0A9W9CTA7_9PEZI</name>
<dbReference type="GO" id="GO:0008199">
    <property type="term" value="F:ferric iron binding"/>
    <property type="evidence" value="ECO:0007669"/>
    <property type="project" value="InterPro"/>
</dbReference>
<sequence>MPALRSYLAALAFLAANGLSPLVVAHPGESHEALAAEISKRGLFMRDQTHLRKRCASQFAARDHEQRAVERRRALVDQLREERGIAVNAGHYHKRDLTTVLATDHNLTLVDTNVTLTTSQDDVFGDNTSCILWPSGELPEGPYYVREELIRQNAIEDLPGFNMTLDVQVIDINTCEPVANQWTEFWQANQTGTYSGTDNSGNGDGTDPSILNTTFSRAVWPTDDEGVVQVQLSFPGHYAPRATHTHVIVHQNVTELSNGTLEWGTGTIPHVGQIFFDQDLIDDADLIYPYTTNPNAIMPNSEDMVLSTEAAAVDPITWYVQLGESLEDGIVAWVTLGIDTTASFDVQYAATWTADGGVENPDAPNPGAQSGSGGSGGGLACTILGIGC</sequence>
<proteinExistence type="predicted"/>
<dbReference type="PANTHER" id="PTHR34315">
    <property type="match status" value="1"/>
</dbReference>
<evidence type="ECO:0000313" key="5">
    <source>
        <dbReference type="Proteomes" id="UP001140453"/>
    </source>
</evidence>
<accession>A0A9W9CTA7</accession>
<dbReference type="Gene3D" id="2.60.130.10">
    <property type="entry name" value="Aromatic compound dioxygenase"/>
    <property type="match status" value="1"/>
</dbReference>